<organism evidence="1 2">
    <name type="scientific">Hathewaya proteolytica DSM 3090</name>
    <dbReference type="NCBI Taxonomy" id="1121331"/>
    <lineage>
        <taxon>Bacteria</taxon>
        <taxon>Bacillati</taxon>
        <taxon>Bacillota</taxon>
        <taxon>Clostridia</taxon>
        <taxon>Eubacteriales</taxon>
        <taxon>Clostridiaceae</taxon>
        <taxon>Hathewaya</taxon>
    </lineage>
</organism>
<evidence type="ECO:0000313" key="1">
    <source>
        <dbReference type="EMBL" id="SHJ65618.1"/>
    </source>
</evidence>
<reference evidence="1 2" key="1">
    <citation type="submission" date="2016-11" db="EMBL/GenBank/DDBJ databases">
        <authorList>
            <person name="Jaros S."/>
            <person name="Januszkiewicz K."/>
            <person name="Wedrychowicz H."/>
        </authorList>
    </citation>
    <scope>NUCLEOTIDE SEQUENCE [LARGE SCALE GENOMIC DNA]</scope>
    <source>
        <strain evidence="1 2">DSM 3090</strain>
    </source>
</reference>
<proteinExistence type="predicted"/>
<name>A0A1M6L307_9CLOT</name>
<accession>A0A1M6L307</accession>
<keyword evidence="2" id="KW-1185">Reference proteome</keyword>
<gene>
    <name evidence="1" type="ORF">SAMN02745248_00604</name>
</gene>
<dbReference type="Proteomes" id="UP000183952">
    <property type="component" value="Unassembled WGS sequence"/>
</dbReference>
<evidence type="ECO:0000313" key="2">
    <source>
        <dbReference type="Proteomes" id="UP000183952"/>
    </source>
</evidence>
<protein>
    <submittedName>
        <fullName evidence="1">Uncharacterized protein</fullName>
    </submittedName>
</protein>
<sequence>MIRLFLTDEGIVTNVEGLEAEEFEVATVDMLEDLNYVGDEDEEYRLTNGIYAYNTKEMVQAILEDARDIWGAETDELINSCTGNWVCIKHIAHTPIWQELQKQITEAEELASVNFNDSLTYAEIVTKVKKADLKYVYNLYQKENGTVQTEMVMLH</sequence>
<dbReference type="EMBL" id="FRAD01000005">
    <property type="protein sequence ID" value="SHJ65618.1"/>
    <property type="molecule type" value="Genomic_DNA"/>
</dbReference>
<dbReference type="AlphaFoldDB" id="A0A1M6L307"/>
<dbReference type="RefSeq" id="WP_072902181.1">
    <property type="nucleotide sequence ID" value="NZ_FRAD01000005.1"/>
</dbReference>